<name>A0A166LWA7_9AGAM</name>
<proteinExistence type="predicted"/>
<dbReference type="Proteomes" id="UP000076532">
    <property type="component" value="Unassembled WGS sequence"/>
</dbReference>
<protein>
    <submittedName>
        <fullName evidence="2">Uncharacterized protein</fullName>
    </submittedName>
</protein>
<organism evidence="2 3">
    <name type="scientific">Athelia psychrophila</name>
    <dbReference type="NCBI Taxonomy" id="1759441"/>
    <lineage>
        <taxon>Eukaryota</taxon>
        <taxon>Fungi</taxon>
        <taxon>Dikarya</taxon>
        <taxon>Basidiomycota</taxon>
        <taxon>Agaricomycotina</taxon>
        <taxon>Agaricomycetes</taxon>
        <taxon>Agaricomycetidae</taxon>
        <taxon>Atheliales</taxon>
        <taxon>Atheliaceae</taxon>
        <taxon>Athelia</taxon>
    </lineage>
</organism>
<dbReference type="EMBL" id="KV417533">
    <property type="protein sequence ID" value="KZP23369.1"/>
    <property type="molecule type" value="Genomic_DNA"/>
</dbReference>
<evidence type="ECO:0000313" key="3">
    <source>
        <dbReference type="Proteomes" id="UP000076532"/>
    </source>
</evidence>
<sequence>LEDRHIPHRTKLSELITERFKIEHAAMLRDLECSLGRVATTADVWSRENLDSHLAITGHYLSRLPSG</sequence>
<dbReference type="AlphaFoldDB" id="A0A166LWA7"/>
<accession>A0A166LWA7</accession>
<feature type="non-terminal residue" evidence="2">
    <location>
        <position position="67"/>
    </location>
</feature>
<keyword evidence="3" id="KW-1185">Reference proteome</keyword>
<gene>
    <name evidence="2" type="ORF">FIBSPDRAFT_711755</name>
    <name evidence="1" type="ORF">FIBSPDRAFT_713273</name>
</gene>
<feature type="non-terminal residue" evidence="2">
    <location>
        <position position="1"/>
    </location>
</feature>
<dbReference type="EMBL" id="KV417533">
    <property type="protein sequence ID" value="KZP23382.1"/>
    <property type="molecule type" value="Genomic_DNA"/>
</dbReference>
<evidence type="ECO:0000313" key="1">
    <source>
        <dbReference type="EMBL" id="KZP23369.1"/>
    </source>
</evidence>
<evidence type="ECO:0000313" key="2">
    <source>
        <dbReference type="EMBL" id="KZP23382.1"/>
    </source>
</evidence>
<reference evidence="2 3" key="1">
    <citation type="journal article" date="2016" name="Mol. Biol. Evol.">
        <title>Comparative Genomics of Early-Diverging Mushroom-Forming Fungi Provides Insights into the Origins of Lignocellulose Decay Capabilities.</title>
        <authorList>
            <person name="Nagy L.G."/>
            <person name="Riley R."/>
            <person name="Tritt A."/>
            <person name="Adam C."/>
            <person name="Daum C."/>
            <person name="Floudas D."/>
            <person name="Sun H."/>
            <person name="Yadav J.S."/>
            <person name="Pangilinan J."/>
            <person name="Larsson K.H."/>
            <person name="Matsuura K."/>
            <person name="Barry K."/>
            <person name="Labutti K."/>
            <person name="Kuo R."/>
            <person name="Ohm R.A."/>
            <person name="Bhattacharya S.S."/>
            <person name="Shirouzu T."/>
            <person name="Yoshinaga Y."/>
            <person name="Martin F.M."/>
            <person name="Grigoriev I.V."/>
            <person name="Hibbett D.S."/>
        </authorList>
    </citation>
    <scope>NUCLEOTIDE SEQUENCE [LARGE SCALE GENOMIC DNA]</scope>
    <source>
        <strain evidence="2 3">CBS 109695</strain>
    </source>
</reference>
<dbReference type="OrthoDB" id="1607513at2759"/>
<dbReference type="STRING" id="436010.A0A166LWA7"/>